<feature type="domain" description="EAL" evidence="2">
    <location>
        <begin position="560"/>
        <end position="815"/>
    </location>
</feature>
<keyword evidence="6" id="KW-1185">Reference proteome</keyword>
<dbReference type="PROSITE" id="PS50883">
    <property type="entry name" value="EAL"/>
    <property type="match status" value="1"/>
</dbReference>
<protein>
    <submittedName>
        <fullName evidence="5">EAL domain-containing protein</fullName>
    </submittedName>
</protein>
<dbReference type="CDD" id="cd01949">
    <property type="entry name" value="GGDEF"/>
    <property type="match status" value="1"/>
</dbReference>
<dbReference type="PANTHER" id="PTHR44757:SF2">
    <property type="entry name" value="BIOFILM ARCHITECTURE MAINTENANCE PROTEIN MBAA"/>
    <property type="match status" value="1"/>
</dbReference>
<evidence type="ECO:0000313" key="6">
    <source>
        <dbReference type="Proteomes" id="UP001065322"/>
    </source>
</evidence>
<proteinExistence type="predicted"/>
<dbReference type="SUPFAM" id="SSF158472">
    <property type="entry name" value="HAMP domain-like"/>
    <property type="match status" value="1"/>
</dbReference>
<dbReference type="SMART" id="SM00304">
    <property type="entry name" value="HAMP"/>
    <property type="match status" value="1"/>
</dbReference>
<dbReference type="Pfam" id="PF00563">
    <property type="entry name" value="EAL"/>
    <property type="match status" value="1"/>
</dbReference>
<dbReference type="SMART" id="SM00052">
    <property type="entry name" value="EAL"/>
    <property type="match status" value="1"/>
</dbReference>
<dbReference type="NCBIfam" id="TIGR00254">
    <property type="entry name" value="GGDEF"/>
    <property type="match status" value="1"/>
</dbReference>
<dbReference type="SUPFAM" id="SSF55073">
    <property type="entry name" value="Nucleotide cyclase"/>
    <property type="match status" value="1"/>
</dbReference>
<dbReference type="CDD" id="cd01948">
    <property type="entry name" value="EAL"/>
    <property type="match status" value="1"/>
</dbReference>
<dbReference type="Gene3D" id="3.20.20.450">
    <property type="entry name" value="EAL domain"/>
    <property type="match status" value="1"/>
</dbReference>
<dbReference type="InterPro" id="IPR052155">
    <property type="entry name" value="Biofilm_reg_signaling"/>
</dbReference>
<accession>A0ABY6ADR6</accession>
<reference evidence="6" key="1">
    <citation type="submission" date="2020-06" db="EMBL/GenBank/DDBJ databases">
        <title>Thalassolituus marinus alknpb1M-1, a hydrocarbon-degrading bacterium isolated from the deep-sea overlying water using an in-situ strategy from the South China Sea basin.</title>
        <authorList>
            <person name="Dong C."/>
            <person name="Chen Y."/>
            <person name="Shao Z."/>
        </authorList>
    </citation>
    <scope>NUCLEOTIDE SEQUENCE [LARGE SCALE GENOMIC DNA]</scope>
    <source>
        <strain evidence="6">alknpb1M-1</strain>
    </source>
</reference>
<dbReference type="Pfam" id="PF00990">
    <property type="entry name" value="GGDEF"/>
    <property type="match status" value="1"/>
</dbReference>
<dbReference type="Proteomes" id="UP001065322">
    <property type="component" value="Chromosome"/>
</dbReference>
<keyword evidence="1" id="KW-0472">Membrane</keyword>
<dbReference type="SUPFAM" id="SSF141868">
    <property type="entry name" value="EAL domain-like"/>
    <property type="match status" value="1"/>
</dbReference>
<dbReference type="InterPro" id="IPR035965">
    <property type="entry name" value="PAS-like_dom_sf"/>
</dbReference>
<evidence type="ECO:0000259" key="4">
    <source>
        <dbReference type="PROSITE" id="PS50887"/>
    </source>
</evidence>
<feature type="domain" description="GGDEF" evidence="4">
    <location>
        <begin position="413"/>
        <end position="551"/>
    </location>
</feature>
<dbReference type="Gene3D" id="3.30.70.270">
    <property type="match status" value="1"/>
</dbReference>
<dbReference type="PROSITE" id="PS50887">
    <property type="entry name" value="GGDEF"/>
    <property type="match status" value="1"/>
</dbReference>
<dbReference type="InterPro" id="IPR001633">
    <property type="entry name" value="EAL_dom"/>
</dbReference>
<dbReference type="Gene3D" id="6.10.340.10">
    <property type="match status" value="1"/>
</dbReference>
<name>A0ABY6ADR6_9GAMM</name>
<gene>
    <name evidence="5" type="ORF">HUF19_17990</name>
</gene>
<dbReference type="InterPro" id="IPR043128">
    <property type="entry name" value="Rev_trsase/Diguanyl_cyclase"/>
</dbReference>
<dbReference type="PANTHER" id="PTHR44757">
    <property type="entry name" value="DIGUANYLATE CYCLASE DGCP"/>
    <property type="match status" value="1"/>
</dbReference>
<feature type="transmembrane region" description="Helical" evidence="1">
    <location>
        <begin position="21"/>
        <end position="38"/>
    </location>
</feature>
<dbReference type="InterPro" id="IPR029787">
    <property type="entry name" value="Nucleotide_cyclase"/>
</dbReference>
<sequence>MKKARKLRRKQGSLRKILLSWSAIALGIATLLLSYFLFQALTQQFSSTWSNKMEAELSGLRLTLQHQLADEEWSLSDQTLSRMATRPHVSHLVLLVDGKVLLSTRRADIGQPFQTDLNALHLSKDNPQFQFVQRGGHFYGLQPLQFRTRELREQQQGWLFAHYDASDQRQQMLQNTGLRIALLILLLVLYTLGLQRIVQRQVLRPLYRLVQFTRTLQAGQLGQTIHSGSSSEFAHLEGAFNNLSLHLQHSMQQIRDQHMRDQAFTRAFPDVAFLLDNDGIIRSRYGNQESPLPALHADLTGQPFTCWLQPLAAERIAEHRDQALASQDMEITEFRHEDFYIESRMTPLLSQNDDGQPLVNGLLWLIRDISEVKRKQQQIEYQANFDSLTRLANRRFALLHIEKKMAHARRVGKYGAVLFIDLDHFKNINDSLGHPVGDKLLVQMGERLNNLVRSEDLTARLGGDEFLVLFDELGDTPEAAAQYGSDCAERLLAAIREPFNIDIHCFHLSASIGIAVFPADQNEAADLIRQSDTAMYHAKAQGRSGISIYTQNMQQETQDKLNLYNDLHQAIQQQAFTLVFQPQLNQRGEVTGAEVLCRWNNRGTPVSPDVFIRAAEETRLILPLGQWILTESCRVLKRWRQENRLPDSFRRLAVNISPAQFMDDNFEHYVTAQVNSHSLCSAQLELEITESIFLGDKNIIRSKMERLSSLGFTFALDDFGTGYSSLSYLQHLPLHKLKIDRSFVMDIEDDSKPARIVDSIIQMGQNLGMEIIAEGVEYDAQRMYLQNHGCYEYQGYLFSRPLTEDEFIEFVRQNEPPSTH</sequence>
<evidence type="ECO:0000259" key="3">
    <source>
        <dbReference type="PROSITE" id="PS50885"/>
    </source>
</evidence>
<dbReference type="SMART" id="SM00267">
    <property type="entry name" value="GGDEF"/>
    <property type="match status" value="1"/>
</dbReference>
<feature type="domain" description="HAMP" evidence="3">
    <location>
        <begin position="200"/>
        <end position="252"/>
    </location>
</feature>
<dbReference type="SUPFAM" id="SSF55785">
    <property type="entry name" value="PYP-like sensor domain (PAS domain)"/>
    <property type="match status" value="1"/>
</dbReference>
<evidence type="ECO:0000259" key="2">
    <source>
        <dbReference type="PROSITE" id="PS50883"/>
    </source>
</evidence>
<keyword evidence="1" id="KW-0812">Transmembrane</keyword>
<dbReference type="EMBL" id="CP054475">
    <property type="protein sequence ID" value="UXD89209.1"/>
    <property type="molecule type" value="Genomic_DNA"/>
</dbReference>
<organism evidence="5 6">
    <name type="scientific">Thalassolituus hydrocarboniclasticus</name>
    <dbReference type="NCBI Taxonomy" id="2742796"/>
    <lineage>
        <taxon>Bacteria</taxon>
        <taxon>Pseudomonadati</taxon>
        <taxon>Pseudomonadota</taxon>
        <taxon>Gammaproteobacteria</taxon>
        <taxon>Oceanospirillales</taxon>
        <taxon>Oceanospirillaceae</taxon>
        <taxon>Thalassolituus</taxon>
    </lineage>
</organism>
<dbReference type="InterPro" id="IPR000160">
    <property type="entry name" value="GGDEF_dom"/>
</dbReference>
<dbReference type="PROSITE" id="PS50885">
    <property type="entry name" value="HAMP"/>
    <property type="match status" value="1"/>
</dbReference>
<evidence type="ECO:0000256" key="1">
    <source>
        <dbReference type="SAM" id="Phobius"/>
    </source>
</evidence>
<dbReference type="CDD" id="cd06225">
    <property type="entry name" value="HAMP"/>
    <property type="match status" value="1"/>
</dbReference>
<dbReference type="InterPro" id="IPR003660">
    <property type="entry name" value="HAMP_dom"/>
</dbReference>
<keyword evidence="1" id="KW-1133">Transmembrane helix</keyword>
<dbReference type="InterPro" id="IPR035919">
    <property type="entry name" value="EAL_sf"/>
</dbReference>
<evidence type="ECO:0000313" key="5">
    <source>
        <dbReference type="EMBL" id="UXD89209.1"/>
    </source>
</evidence>
<dbReference type="RefSeq" id="WP_260997879.1">
    <property type="nucleotide sequence ID" value="NZ_CP054475.1"/>
</dbReference>